<dbReference type="EMBL" id="CP065321">
    <property type="protein sequence ID" value="QQR30771.1"/>
    <property type="molecule type" value="Genomic_DNA"/>
</dbReference>
<reference evidence="2" key="1">
    <citation type="journal article" date="2017" name="Genome Announc.">
        <title>High-Quality Whole-Genome Sequences of the Oligo-Mouse-Microbiota Bacterial Community.</title>
        <authorList>
            <person name="Garzetti D."/>
            <person name="Brugiroux S."/>
            <person name="Bunk B."/>
            <person name="Pukall R."/>
            <person name="McCoy K.D."/>
            <person name="Macpherson A.J."/>
            <person name="Stecher B."/>
        </authorList>
    </citation>
    <scope>NUCLEOTIDE SEQUENCE</scope>
    <source>
        <strain evidence="2">KB18</strain>
    </source>
</reference>
<dbReference type="SUPFAM" id="SSF69336">
    <property type="entry name" value="Alpha subunit of glutamate synthase, C-terminal domain"/>
    <property type="match status" value="1"/>
</dbReference>
<proteinExistence type="predicted"/>
<dbReference type="EMBL" id="CP021422">
    <property type="protein sequence ID" value="ASB41512.1"/>
    <property type="molecule type" value="Genomic_DNA"/>
</dbReference>
<dbReference type="KEGG" id="amur:ADH66_13135"/>
<dbReference type="Pfam" id="PF01493">
    <property type="entry name" value="GXGXG"/>
    <property type="match status" value="1"/>
</dbReference>
<name>A0A1Z2XSS2_9FIRM</name>
<protein>
    <submittedName>
        <fullName evidence="3">Glutamate synthase</fullName>
    </submittedName>
</protein>
<dbReference type="PANTHER" id="PTHR39673:SF5">
    <property type="entry name" value="TUNGSTEN-CONTAINING FORMYLMETHANOFURAN DEHYDROGENASE 2 SUBUNIT C"/>
    <property type="match status" value="1"/>
</dbReference>
<organism evidence="3 5">
    <name type="scientific">Acutalibacter muris</name>
    <dbReference type="NCBI Taxonomy" id="1796620"/>
    <lineage>
        <taxon>Bacteria</taxon>
        <taxon>Bacillati</taxon>
        <taxon>Bacillota</taxon>
        <taxon>Clostridia</taxon>
        <taxon>Eubacteriales</taxon>
        <taxon>Acutalibacteraceae</taxon>
        <taxon>Acutalibacter</taxon>
    </lineage>
</organism>
<accession>A0A1Z2XSS2</accession>
<evidence type="ECO:0000313" key="5">
    <source>
        <dbReference type="Proteomes" id="UP000596035"/>
    </source>
</evidence>
<dbReference type="Gene3D" id="2.160.20.60">
    <property type="entry name" value="Glutamate synthase, alpha subunit, C-terminal domain"/>
    <property type="match status" value="1"/>
</dbReference>
<dbReference type="AlphaFoldDB" id="A0A1Z2XSS2"/>
<dbReference type="Proteomes" id="UP000596035">
    <property type="component" value="Chromosome"/>
</dbReference>
<keyword evidence="4" id="KW-1185">Reference proteome</keyword>
<evidence type="ECO:0000313" key="3">
    <source>
        <dbReference type="EMBL" id="QQR30771.1"/>
    </source>
</evidence>
<dbReference type="InterPro" id="IPR036485">
    <property type="entry name" value="Glu_synth_asu_C_sf"/>
</dbReference>
<feature type="domain" description="Glutamate synthase alpha subunit C-terminal" evidence="1">
    <location>
        <begin position="32"/>
        <end position="171"/>
    </location>
</feature>
<evidence type="ECO:0000259" key="1">
    <source>
        <dbReference type="Pfam" id="PF01493"/>
    </source>
</evidence>
<dbReference type="RefSeq" id="WP_066539833.1">
    <property type="nucleotide sequence ID" value="NZ_CAJTCQ010000005.1"/>
</dbReference>
<dbReference type="GO" id="GO:0016491">
    <property type="term" value="F:oxidoreductase activity"/>
    <property type="evidence" value="ECO:0007669"/>
    <property type="project" value="InterPro"/>
</dbReference>
<sequence length="237" mass="24956">MQTINIEGLGYREINEGIRHTPACKLTGCRGQRFLGAGMGFGELIIEGIPGNALGAYLNGGNITVLGNAQDAVGDTMNAGEIIVHGSIGDAAGYAMRGGRILIKGEAGYRAGIHMKAYEDKVPVMVIGGSAGSFLGEYQAGGIIIVLALKGGRPVGNFPCTGMHGGKMLLRGDCGDIALPDQVTARPAGQEDIAEVSEHIRAFCETFGYDMDEIIEGPFTLITPDSKNPYKQMYVMN</sequence>
<dbReference type="PANTHER" id="PTHR39673">
    <property type="entry name" value="TUNGSTEN FORMYLMETHANOFURAN DEHYDROGENASE, SUBUNIT C (FWDC)"/>
    <property type="match status" value="1"/>
</dbReference>
<reference evidence="3 5" key="3">
    <citation type="submission" date="2020-11" db="EMBL/GenBank/DDBJ databases">
        <title>Closed and high quality bacterial genomes of the OMM12 community.</title>
        <authorList>
            <person name="Marbouty M."/>
            <person name="Lamy-Besnier Q."/>
            <person name="Debarbieux L."/>
            <person name="Koszul R."/>
        </authorList>
    </citation>
    <scope>NUCLEOTIDE SEQUENCE [LARGE SCALE GENOMIC DNA]</scope>
    <source>
        <strain evidence="3 5">KB18</strain>
    </source>
</reference>
<dbReference type="InterPro" id="IPR002489">
    <property type="entry name" value="Glu_synth_asu_C"/>
</dbReference>
<evidence type="ECO:0000313" key="2">
    <source>
        <dbReference type="EMBL" id="ASB41512.1"/>
    </source>
</evidence>
<dbReference type="Proteomes" id="UP000196710">
    <property type="component" value="Chromosome"/>
</dbReference>
<evidence type="ECO:0000313" key="4">
    <source>
        <dbReference type="Proteomes" id="UP000196710"/>
    </source>
</evidence>
<gene>
    <name evidence="2" type="ORF">ADH66_13135</name>
    <name evidence="3" type="ORF">I5Q82_03470</name>
</gene>
<reference evidence="4" key="2">
    <citation type="submission" date="2017-05" db="EMBL/GenBank/DDBJ databases">
        <title>Improved OligoMM genomes.</title>
        <authorList>
            <person name="Garzetti D."/>
        </authorList>
    </citation>
    <scope>NUCLEOTIDE SEQUENCE [LARGE SCALE GENOMIC DNA]</scope>
    <source>
        <strain evidence="4">KB18</strain>
    </source>
</reference>